<dbReference type="NCBIfam" id="NF011049">
    <property type="entry name" value="PRK14479.1"/>
    <property type="match status" value="1"/>
</dbReference>
<dbReference type="InterPro" id="IPR050861">
    <property type="entry name" value="Dihydroxyacetone_Kinase"/>
</dbReference>
<evidence type="ECO:0000256" key="3">
    <source>
        <dbReference type="ARBA" id="ARBA00022777"/>
    </source>
</evidence>
<evidence type="ECO:0000259" key="6">
    <source>
        <dbReference type="PROSITE" id="PS51481"/>
    </source>
</evidence>
<dbReference type="GO" id="GO:0005524">
    <property type="term" value="F:ATP binding"/>
    <property type="evidence" value="ECO:0007669"/>
    <property type="project" value="UniProtKB-KW"/>
</dbReference>
<dbReference type="PANTHER" id="PTHR28629">
    <property type="entry name" value="TRIOKINASE/FMN CYCLASE"/>
    <property type="match status" value="1"/>
</dbReference>
<dbReference type="InterPro" id="IPR004006">
    <property type="entry name" value="DhaK_dom"/>
</dbReference>
<dbReference type="SUPFAM" id="SSF101473">
    <property type="entry name" value="DhaL-like"/>
    <property type="match status" value="1"/>
</dbReference>
<sequence>MTRLYDDPSTFTDDMLAGFLDVHRDTVVGVPGGVVRATETPPGKVAVVVGGGSGHYPAFCGVVGHGFADGAVVGNIFTSPSAQDAYSVGKAAAGDAGLLFSTGNYAGDVMNFTLAQERLRREGIDTRVVFVTDDIASAPPSEVAKRRGIAGDFVVFKVAGAAAEEGYDLDGVERVARHANDRTRTLGVAFAGCTMPGGAEPLFTVPPGRMGVGLGIHGEPGVGEDALPRAADLARRLVSGVLAEKPAGSGNRVGAILNGLGTTKYEELFVVWRTVAALLAEEGLEVVAPEVGELVTSLDMAGCSLTLVFLDEELERLWCAPADTPAFRRGQVRPAAASARRTGAALGGDATAIRPSTPGSRACGRVVVSALEAMAAAMKDAEAELGRIDAVAGDGDHGRGMVKGTQAALAAGRDAAAAGAGARSVLVAAGEAWAAKAGGTSGVLWGATLCAIGERLGDDREDVSGSDVADAVLAGLEALTGLGKAKPGDKTMIDAFAPFAEVLAERVRGGAELPAAWRDAAEAGEAAARATAELRPQVGRARPLAERSVGTPDAGATSLALCARAVAGVLEPAR</sequence>
<dbReference type="FunFam" id="1.25.40.340:FF:000002">
    <property type="entry name" value="Dihydroxyacetone kinase, L subunit"/>
    <property type="match status" value="1"/>
</dbReference>
<dbReference type="SMART" id="SM01120">
    <property type="entry name" value="Dak2"/>
    <property type="match status" value="1"/>
</dbReference>
<dbReference type="GO" id="GO:0006796">
    <property type="term" value="P:phosphate-containing compound metabolic process"/>
    <property type="evidence" value="ECO:0007669"/>
    <property type="project" value="UniProtKB-ARBA"/>
</dbReference>
<dbReference type="Pfam" id="PF02733">
    <property type="entry name" value="Dak1"/>
    <property type="match status" value="1"/>
</dbReference>
<dbReference type="PROSITE" id="PS51481">
    <property type="entry name" value="DHAK"/>
    <property type="match status" value="1"/>
</dbReference>
<dbReference type="EC" id="2.7.1.29" evidence="7"/>
<dbReference type="Gene3D" id="1.25.40.340">
    <property type="match status" value="1"/>
</dbReference>
<gene>
    <name evidence="7" type="ORF">HNP84_004317</name>
</gene>
<name>A0A840PEW8_9ACTN</name>
<evidence type="ECO:0000313" key="8">
    <source>
        <dbReference type="Proteomes" id="UP000578449"/>
    </source>
</evidence>
<dbReference type="GO" id="GO:0005829">
    <property type="term" value="C:cytosol"/>
    <property type="evidence" value="ECO:0007669"/>
    <property type="project" value="TreeGrafter"/>
</dbReference>
<feature type="domain" description="DhaL" evidence="5">
    <location>
        <begin position="365"/>
        <end position="568"/>
    </location>
</feature>
<organism evidence="7 8">
    <name type="scientific">Thermocatellispora tengchongensis</name>
    <dbReference type="NCBI Taxonomy" id="1073253"/>
    <lineage>
        <taxon>Bacteria</taxon>
        <taxon>Bacillati</taxon>
        <taxon>Actinomycetota</taxon>
        <taxon>Actinomycetes</taxon>
        <taxon>Streptosporangiales</taxon>
        <taxon>Streptosporangiaceae</taxon>
        <taxon>Thermocatellispora</taxon>
    </lineage>
</organism>
<dbReference type="AlphaFoldDB" id="A0A840PEW8"/>
<dbReference type="Pfam" id="PF02734">
    <property type="entry name" value="Dak2"/>
    <property type="match status" value="1"/>
</dbReference>
<evidence type="ECO:0000256" key="4">
    <source>
        <dbReference type="ARBA" id="ARBA00022840"/>
    </source>
</evidence>
<dbReference type="PROSITE" id="PS51480">
    <property type="entry name" value="DHAL"/>
    <property type="match status" value="1"/>
</dbReference>
<dbReference type="Gene3D" id="3.30.1180.20">
    <property type="entry name" value="Dihydroxyacetone kinase, domain 2"/>
    <property type="match status" value="1"/>
</dbReference>
<proteinExistence type="predicted"/>
<evidence type="ECO:0000259" key="5">
    <source>
        <dbReference type="PROSITE" id="PS51480"/>
    </source>
</evidence>
<dbReference type="InterPro" id="IPR036117">
    <property type="entry name" value="DhaL_dom_sf"/>
</dbReference>
<accession>A0A840PEW8</accession>
<keyword evidence="3 7" id="KW-0418">Kinase</keyword>
<protein>
    <submittedName>
        <fullName evidence="7">Dihydroxyacetone kinase</fullName>
        <ecNumber evidence="7">2.7.1.29</ecNumber>
    </submittedName>
</protein>
<dbReference type="Proteomes" id="UP000578449">
    <property type="component" value="Unassembled WGS sequence"/>
</dbReference>
<evidence type="ECO:0000313" key="7">
    <source>
        <dbReference type="EMBL" id="MBB5134585.1"/>
    </source>
</evidence>
<evidence type="ECO:0000256" key="1">
    <source>
        <dbReference type="ARBA" id="ARBA00022679"/>
    </source>
</evidence>
<comment type="caution">
    <text evidence="7">The sequence shown here is derived from an EMBL/GenBank/DDBJ whole genome shotgun (WGS) entry which is preliminary data.</text>
</comment>
<dbReference type="FunFam" id="3.40.50.10440:FF:000003">
    <property type="entry name" value="Homodimeric dihydroxyacetone kinase"/>
    <property type="match status" value="1"/>
</dbReference>
<dbReference type="GO" id="GO:0004371">
    <property type="term" value="F:glycerone kinase activity"/>
    <property type="evidence" value="ECO:0007669"/>
    <property type="project" value="UniProtKB-EC"/>
</dbReference>
<keyword evidence="1 7" id="KW-0808">Transferase</keyword>
<dbReference type="SUPFAM" id="SSF82549">
    <property type="entry name" value="DAK1/DegV-like"/>
    <property type="match status" value="1"/>
</dbReference>
<feature type="domain" description="DhaK" evidence="6">
    <location>
        <begin position="7"/>
        <end position="327"/>
    </location>
</feature>
<reference evidence="7 8" key="1">
    <citation type="submission" date="2020-08" db="EMBL/GenBank/DDBJ databases">
        <title>Genomic Encyclopedia of Type Strains, Phase IV (KMG-IV): sequencing the most valuable type-strain genomes for metagenomic binning, comparative biology and taxonomic classification.</title>
        <authorList>
            <person name="Goeker M."/>
        </authorList>
    </citation>
    <scope>NUCLEOTIDE SEQUENCE [LARGE SCALE GENOMIC DNA]</scope>
    <source>
        <strain evidence="7 8">DSM 45615</strain>
    </source>
</reference>
<evidence type="ECO:0000256" key="2">
    <source>
        <dbReference type="ARBA" id="ARBA00022741"/>
    </source>
</evidence>
<keyword evidence="4" id="KW-0067">ATP-binding</keyword>
<dbReference type="GO" id="GO:0019563">
    <property type="term" value="P:glycerol catabolic process"/>
    <property type="evidence" value="ECO:0007669"/>
    <property type="project" value="TreeGrafter"/>
</dbReference>
<dbReference type="Gene3D" id="3.40.50.10440">
    <property type="entry name" value="Dihydroxyacetone kinase, domain 1"/>
    <property type="match status" value="1"/>
</dbReference>
<dbReference type="RefSeq" id="WP_185051467.1">
    <property type="nucleotide sequence ID" value="NZ_BAABIX010000007.1"/>
</dbReference>
<dbReference type="EMBL" id="JACHGN010000008">
    <property type="protein sequence ID" value="MBB5134585.1"/>
    <property type="molecule type" value="Genomic_DNA"/>
</dbReference>
<keyword evidence="2" id="KW-0547">Nucleotide-binding</keyword>
<dbReference type="PANTHER" id="PTHR28629:SF4">
    <property type="entry name" value="TRIOKINASE_FMN CYCLASE"/>
    <property type="match status" value="1"/>
</dbReference>
<dbReference type="InterPro" id="IPR004007">
    <property type="entry name" value="DhaL_dom"/>
</dbReference>
<keyword evidence="8" id="KW-1185">Reference proteome</keyword>